<reference evidence="2 3" key="1">
    <citation type="submission" date="2021-03" db="EMBL/GenBank/DDBJ databases">
        <authorList>
            <person name="Kim M.K."/>
        </authorList>
    </citation>
    <scope>NUCLEOTIDE SEQUENCE [LARGE SCALE GENOMIC DNA]</scope>
    <source>
        <strain evidence="2 3">BT507</strain>
    </source>
</reference>
<sequence>MILLYYFQVMLLHGILSFSLVPPARWKGQNQLEENVFLCFWSEALPYAFGAQVKAISTGSMQVGQTKKAVLSVSAGANVPVQVGESIVIGTAFREQVGQFSIEAIEEHTQDLPMLPHPLPISERDSLTQAEQQLFICIEKWIQQADRLCNTLRDAYQLDFSRIGQMERNTCMGRKGKIEGLIYFFHGIGCYFETKDLKIDIDFDSRGDWQGFDEWRIESFISWNYPHLHFSSKDIEQGILALLNKKWLYQIDRMYDHNFYYVVPTA</sequence>
<accession>A0ABS3TB32</accession>
<dbReference type="Proteomes" id="UP000670527">
    <property type="component" value="Unassembled WGS sequence"/>
</dbReference>
<keyword evidence="3" id="KW-1185">Reference proteome</keyword>
<name>A0ABS3TB32_9BACT</name>
<dbReference type="RefSeq" id="WP_208307360.1">
    <property type="nucleotide sequence ID" value="NZ_JAGETX010000004.1"/>
</dbReference>
<evidence type="ECO:0000313" key="2">
    <source>
        <dbReference type="EMBL" id="MBO3270860.1"/>
    </source>
</evidence>
<evidence type="ECO:0000313" key="3">
    <source>
        <dbReference type="Proteomes" id="UP000670527"/>
    </source>
</evidence>
<comment type="caution">
    <text evidence="2">The sequence shown here is derived from an EMBL/GenBank/DDBJ whole genome shotgun (WGS) entry which is preliminary data.</text>
</comment>
<organism evidence="2 3">
    <name type="scientific">Hymenobacter defluvii</name>
    <dbReference type="NCBI Taxonomy" id="2054411"/>
    <lineage>
        <taxon>Bacteria</taxon>
        <taxon>Pseudomonadati</taxon>
        <taxon>Bacteroidota</taxon>
        <taxon>Cytophagia</taxon>
        <taxon>Cytophagales</taxon>
        <taxon>Hymenobacteraceae</taxon>
        <taxon>Hymenobacter</taxon>
    </lineage>
</organism>
<proteinExistence type="predicted"/>
<gene>
    <name evidence="2" type="ORF">J4D97_09395</name>
</gene>
<protein>
    <recommendedName>
        <fullName evidence="1">DUF6896 domain-containing protein</fullName>
    </recommendedName>
</protein>
<dbReference type="Pfam" id="PF21837">
    <property type="entry name" value="DUF6896"/>
    <property type="match status" value="1"/>
</dbReference>
<dbReference type="InterPro" id="IPR054191">
    <property type="entry name" value="DUF6896"/>
</dbReference>
<dbReference type="EMBL" id="JAGETX010000004">
    <property type="protein sequence ID" value="MBO3270860.1"/>
    <property type="molecule type" value="Genomic_DNA"/>
</dbReference>
<evidence type="ECO:0000259" key="1">
    <source>
        <dbReference type="Pfam" id="PF21837"/>
    </source>
</evidence>
<feature type="domain" description="DUF6896" evidence="1">
    <location>
        <begin position="137"/>
        <end position="261"/>
    </location>
</feature>